<dbReference type="InterPro" id="IPR055247">
    <property type="entry name" value="InsJ-like_HTH"/>
</dbReference>
<protein>
    <recommendedName>
        <fullName evidence="2">Insertion element IS150 protein InsJ-like helix-turn-helix domain-containing protein</fullName>
    </recommendedName>
</protein>
<dbReference type="Pfam" id="PF13518">
    <property type="entry name" value="HTH_28"/>
    <property type="match status" value="1"/>
</dbReference>
<feature type="domain" description="Insertion element IS150 protein InsJ-like helix-turn-helix" evidence="2">
    <location>
        <begin position="68"/>
        <end position="108"/>
    </location>
</feature>
<dbReference type="RefSeq" id="WP_131613009.1">
    <property type="nucleotide sequence ID" value="NZ_SJSM01000059.1"/>
</dbReference>
<accession>A0A4V2MG75</accession>
<keyword evidence="1" id="KW-0175">Coiled coil</keyword>
<name>A0A4V2MG75_9SPHI</name>
<dbReference type="SUPFAM" id="SSF46689">
    <property type="entry name" value="Homeodomain-like"/>
    <property type="match status" value="1"/>
</dbReference>
<evidence type="ECO:0000256" key="1">
    <source>
        <dbReference type="SAM" id="Coils"/>
    </source>
</evidence>
<dbReference type="OrthoDB" id="883575at2"/>
<dbReference type="EMBL" id="SJSM01000059">
    <property type="protein sequence ID" value="TCC81516.1"/>
    <property type="molecule type" value="Genomic_DNA"/>
</dbReference>
<dbReference type="AlphaFoldDB" id="A0A4V2MG75"/>
<gene>
    <name evidence="3" type="ORF">EZ444_27060</name>
</gene>
<proteinExistence type="predicted"/>
<sequence>TEFLYSSRRNNKQRFDKRLIAHIVDLAEQGVPRRDLVNDYGMSPGTLIDWIAKYGSGIAKHKRYTAGEKRSVIRAIKAGMSVKQAQIAFKISYPSVIRGWMKEFKEENDDLSLIKAEEVAKKTVDPSDNAELKALKKALEEANLKIRALDTMIDIAEEQLKVNIRKKSGARQSSK</sequence>
<evidence type="ECO:0000313" key="4">
    <source>
        <dbReference type="Proteomes" id="UP000291117"/>
    </source>
</evidence>
<feature type="non-terminal residue" evidence="3">
    <location>
        <position position="1"/>
    </location>
</feature>
<organism evidence="3 4">
    <name type="scientific">Pedobacter hiemivivus</name>
    <dbReference type="NCBI Taxonomy" id="2530454"/>
    <lineage>
        <taxon>Bacteria</taxon>
        <taxon>Pseudomonadati</taxon>
        <taxon>Bacteroidota</taxon>
        <taxon>Sphingobacteriia</taxon>
        <taxon>Sphingobacteriales</taxon>
        <taxon>Sphingobacteriaceae</taxon>
        <taxon>Pedobacter</taxon>
    </lineage>
</organism>
<reference evidence="3 4" key="1">
    <citation type="submission" date="2019-02" db="EMBL/GenBank/DDBJ databases">
        <title>Pedobacter sp. RP-3-8 sp. nov., isolated from Arctic soil.</title>
        <authorList>
            <person name="Dahal R.H."/>
        </authorList>
    </citation>
    <scope>NUCLEOTIDE SEQUENCE [LARGE SCALE GENOMIC DNA]</scope>
    <source>
        <strain evidence="3 4">RP-3-8</strain>
    </source>
</reference>
<evidence type="ECO:0000313" key="3">
    <source>
        <dbReference type="EMBL" id="TCC81516.1"/>
    </source>
</evidence>
<comment type="caution">
    <text evidence="3">The sequence shown here is derived from an EMBL/GenBank/DDBJ whole genome shotgun (WGS) entry which is preliminary data.</text>
</comment>
<dbReference type="Proteomes" id="UP000291117">
    <property type="component" value="Unassembled WGS sequence"/>
</dbReference>
<dbReference type="InterPro" id="IPR009057">
    <property type="entry name" value="Homeodomain-like_sf"/>
</dbReference>
<evidence type="ECO:0000259" key="2">
    <source>
        <dbReference type="Pfam" id="PF13518"/>
    </source>
</evidence>
<keyword evidence="4" id="KW-1185">Reference proteome</keyword>
<feature type="coiled-coil region" evidence="1">
    <location>
        <begin position="132"/>
        <end position="159"/>
    </location>
</feature>